<proteinExistence type="predicted"/>
<name>A0A831QS05_9FLAO</name>
<comment type="caution">
    <text evidence="1">The sequence shown here is derived from an EMBL/GenBank/DDBJ whole genome shotgun (WGS) entry which is preliminary data.</text>
</comment>
<dbReference type="AlphaFoldDB" id="A0A831QS05"/>
<organism evidence="1">
    <name type="scientific">Pricia antarctica</name>
    <dbReference type="NCBI Taxonomy" id="641691"/>
    <lineage>
        <taxon>Bacteria</taxon>
        <taxon>Pseudomonadati</taxon>
        <taxon>Bacteroidota</taxon>
        <taxon>Flavobacteriia</taxon>
        <taxon>Flavobacteriales</taxon>
        <taxon>Flavobacteriaceae</taxon>
        <taxon>Pricia</taxon>
    </lineage>
</organism>
<dbReference type="Proteomes" id="UP000886191">
    <property type="component" value="Unassembled WGS sequence"/>
</dbReference>
<gene>
    <name evidence="1" type="ORF">ENH87_22410</name>
</gene>
<evidence type="ECO:0000313" key="1">
    <source>
        <dbReference type="EMBL" id="HEA23645.1"/>
    </source>
</evidence>
<dbReference type="EMBL" id="DRGL01000084">
    <property type="protein sequence ID" value="HEA23645.1"/>
    <property type="molecule type" value="Genomic_DNA"/>
</dbReference>
<sequence length="70" mass="7900">MNIAQNEHTTKLWQSPTIVRWQKKAYGAFSPHMLLLGPVEAEDAGRPPWLPQENGRRIAGFLSKSNSIMP</sequence>
<reference evidence="1" key="1">
    <citation type="journal article" date="2020" name="mSystems">
        <title>Genome- and Community-Level Interaction Insights into Carbon Utilization and Element Cycling Functions of Hydrothermarchaeota in Hydrothermal Sediment.</title>
        <authorList>
            <person name="Zhou Z."/>
            <person name="Liu Y."/>
            <person name="Xu W."/>
            <person name="Pan J."/>
            <person name="Luo Z.H."/>
            <person name="Li M."/>
        </authorList>
    </citation>
    <scope>NUCLEOTIDE SEQUENCE [LARGE SCALE GENOMIC DNA]</scope>
    <source>
        <strain evidence="1">HyVt-345</strain>
    </source>
</reference>
<protein>
    <submittedName>
        <fullName evidence="1">Uncharacterized protein</fullName>
    </submittedName>
</protein>
<accession>A0A831QS05</accession>